<evidence type="ECO:0000313" key="2">
    <source>
        <dbReference type="Proteomes" id="UP000267159"/>
    </source>
</evidence>
<dbReference type="Proteomes" id="UP000267159">
    <property type="component" value="Unassembled WGS sequence"/>
</dbReference>
<proteinExistence type="predicted"/>
<protein>
    <submittedName>
        <fullName evidence="1">Uncharacterized protein</fullName>
    </submittedName>
</protein>
<reference evidence="1 2" key="1">
    <citation type="submission" date="2018-09" db="EMBL/GenBank/DDBJ databases">
        <title>Murine metabolic-syndrome-specific gut microbial biobank.</title>
        <authorList>
            <person name="Liu C."/>
        </authorList>
    </citation>
    <scope>NUCLEOTIDE SEQUENCE [LARGE SCALE GENOMIC DNA]</scope>
    <source>
        <strain evidence="1 2">0.1X-D8-26</strain>
    </source>
</reference>
<comment type="caution">
    <text evidence="1">The sequence shown here is derived from an EMBL/GenBank/DDBJ whole genome shotgun (WGS) entry which is preliminary data.</text>
</comment>
<evidence type="ECO:0000313" key="1">
    <source>
        <dbReference type="EMBL" id="RLT81670.1"/>
    </source>
</evidence>
<organism evidence="1 2">
    <name type="scientific">Bacteroides acidifaciens</name>
    <dbReference type="NCBI Taxonomy" id="85831"/>
    <lineage>
        <taxon>Bacteria</taxon>
        <taxon>Pseudomonadati</taxon>
        <taxon>Bacteroidota</taxon>
        <taxon>Bacteroidia</taxon>
        <taxon>Bacteroidales</taxon>
        <taxon>Bacteroidaceae</taxon>
        <taxon>Bacteroides</taxon>
    </lineage>
</organism>
<dbReference type="AlphaFoldDB" id="A0A3L7Z9H8"/>
<accession>A0A3L7Z9H8</accession>
<gene>
    <name evidence="1" type="ORF">D7Y07_01165</name>
</gene>
<dbReference type="EMBL" id="RAZM01000002">
    <property type="protein sequence ID" value="RLT81670.1"/>
    <property type="molecule type" value="Genomic_DNA"/>
</dbReference>
<name>A0A3L7Z9H8_9BACE</name>
<sequence>MAQLQFFGDLVQDTAIFIKNDSFPCENEPNLQLSVSKPAKNSLTDSLCYNPVSVVSVLFANVLLEGDSG</sequence>